<dbReference type="KEGG" id="glz:GLAREA_05839"/>
<dbReference type="STRING" id="1116229.S3D2W8"/>
<dbReference type="SMART" id="SM00248">
    <property type="entry name" value="ANK"/>
    <property type="match status" value="11"/>
</dbReference>
<accession>S3D2W8</accession>
<dbReference type="OrthoDB" id="3461446at2759"/>
<sequence length="588" mass="64145">MTYLYPPENDDGFSPLHIAASNKDIVGLKALLDQSQDCINSRDPWEHTPLQIAVQLNDLPAVQLLLSHGADPDLPVPDNYSYLVDGSSSLSLAATCGHVKVCQLLVENSARVTSKPLYMAAEFGMLECVEFLLLWFAKKEGTLCDDGVAKTKAIGTALQIAAGGWRSEIVEVILRDREIERRLLDRALSWSIVDEDEHYDDFHVKNSVPRKTPVGIGKRISTVKLLLDAGADLDANTEFLGLQRMTLLHQVAVLGSRGKEIFDLFLEKEPEINPEDEDGQTPLFPAVLADDVYFAEKLIERGAKVDHTNKEGRTVLQISTGNLSSACKPIVSLLLDHGADISALTQAGETILHLAAHHGNPAAMEIFTRYLNAPMLSARTPTGFTPLHCAVNGYNAPPCIAVVKFLLSQGADINGPTNGGRTILHLAVTSSLIDKIDLISFLLEHGADVNGYTHKVLAKSETPKTEIVDSPLHLTLDILDTHRTDFNIIHLLLEKSAALETRDSTGKTALLRCVIGRETTPLRRRVVRELVRRGAHTEAVDNRGSGFDADVWCVEEVVRAFVVDRGRGRGRERGRGVGLSAVGGLGED</sequence>
<evidence type="ECO:0000256" key="3">
    <source>
        <dbReference type="PROSITE-ProRule" id="PRU00023"/>
    </source>
</evidence>
<feature type="repeat" description="ANK" evidence="3">
    <location>
        <begin position="382"/>
        <end position="418"/>
    </location>
</feature>
<evidence type="ECO:0000313" key="5">
    <source>
        <dbReference type="Proteomes" id="UP000016922"/>
    </source>
</evidence>
<dbReference type="InterPro" id="IPR002110">
    <property type="entry name" value="Ankyrin_rpt"/>
</dbReference>
<evidence type="ECO:0000256" key="2">
    <source>
        <dbReference type="ARBA" id="ARBA00023043"/>
    </source>
</evidence>
<keyword evidence="5" id="KW-1185">Reference proteome</keyword>
<feature type="repeat" description="ANK" evidence="3">
    <location>
        <begin position="45"/>
        <end position="73"/>
    </location>
</feature>
<keyword evidence="1" id="KW-0677">Repeat</keyword>
<dbReference type="HOGENOM" id="CLU_463836_0_0_1"/>
<dbReference type="PANTHER" id="PTHR24198">
    <property type="entry name" value="ANKYRIN REPEAT AND PROTEIN KINASE DOMAIN-CONTAINING PROTEIN"/>
    <property type="match status" value="1"/>
</dbReference>
<dbReference type="Pfam" id="PF12796">
    <property type="entry name" value="Ank_2"/>
    <property type="match status" value="4"/>
</dbReference>
<dbReference type="GeneID" id="19464893"/>
<protein>
    <submittedName>
        <fullName evidence="4">Ankyrin repeat-containing protein</fullName>
    </submittedName>
</protein>
<dbReference type="AlphaFoldDB" id="S3D2W8"/>
<dbReference type="PROSITE" id="PS50297">
    <property type="entry name" value="ANK_REP_REGION"/>
    <property type="match status" value="4"/>
</dbReference>
<dbReference type="eggNOG" id="KOG4177">
    <property type="taxonomic scope" value="Eukaryota"/>
</dbReference>
<dbReference type="PRINTS" id="PR01415">
    <property type="entry name" value="ANKYRIN"/>
</dbReference>
<dbReference type="Gene3D" id="1.25.40.20">
    <property type="entry name" value="Ankyrin repeat-containing domain"/>
    <property type="match status" value="4"/>
</dbReference>
<dbReference type="PROSITE" id="PS50088">
    <property type="entry name" value="ANK_REPEAT"/>
    <property type="match status" value="6"/>
</dbReference>
<feature type="repeat" description="ANK" evidence="3">
    <location>
        <begin position="311"/>
        <end position="346"/>
    </location>
</feature>
<proteinExistence type="predicted"/>
<dbReference type="PANTHER" id="PTHR24198:SF165">
    <property type="entry name" value="ANKYRIN REPEAT-CONTAINING PROTEIN-RELATED"/>
    <property type="match status" value="1"/>
</dbReference>
<dbReference type="Proteomes" id="UP000016922">
    <property type="component" value="Unassembled WGS sequence"/>
</dbReference>
<feature type="repeat" description="ANK" evidence="3">
    <location>
        <begin position="85"/>
        <end position="117"/>
    </location>
</feature>
<dbReference type="InterPro" id="IPR036770">
    <property type="entry name" value="Ankyrin_rpt-contain_sf"/>
</dbReference>
<reference evidence="4 5" key="1">
    <citation type="journal article" date="2013" name="BMC Genomics">
        <title>Genomics-driven discovery of the pneumocandin biosynthetic gene cluster in the fungus Glarea lozoyensis.</title>
        <authorList>
            <person name="Chen L."/>
            <person name="Yue Q."/>
            <person name="Zhang X."/>
            <person name="Xiang M."/>
            <person name="Wang C."/>
            <person name="Li S."/>
            <person name="Che Y."/>
            <person name="Ortiz-Lopez F.J."/>
            <person name="Bills G.F."/>
            <person name="Liu X."/>
            <person name="An Z."/>
        </authorList>
    </citation>
    <scope>NUCLEOTIDE SEQUENCE [LARGE SCALE GENOMIC DNA]</scope>
    <source>
        <strain evidence="5">ATCC 20868 / MF5171</strain>
    </source>
</reference>
<dbReference type="OMA" id="HWGARYN"/>
<dbReference type="RefSeq" id="XP_008079444.1">
    <property type="nucleotide sequence ID" value="XM_008081253.1"/>
</dbReference>
<name>S3D2W8_GLAL2</name>
<feature type="repeat" description="ANK" evidence="3">
    <location>
        <begin position="419"/>
        <end position="454"/>
    </location>
</feature>
<evidence type="ECO:0000256" key="1">
    <source>
        <dbReference type="ARBA" id="ARBA00022737"/>
    </source>
</evidence>
<evidence type="ECO:0000313" key="4">
    <source>
        <dbReference type="EMBL" id="EPE32827.1"/>
    </source>
</evidence>
<feature type="repeat" description="ANK" evidence="3">
    <location>
        <begin position="278"/>
        <end position="310"/>
    </location>
</feature>
<dbReference type="SUPFAM" id="SSF48403">
    <property type="entry name" value="Ankyrin repeat"/>
    <property type="match status" value="2"/>
</dbReference>
<organism evidence="4 5">
    <name type="scientific">Glarea lozoyensis (strain ATCC 20868 / MF5171)</name>
    <dbReference type="NCBI Taxonomy" id="1116229"/>
    <lineage>
        <taxon>Eukaryota</taxon>
        <taxon>Fungi</taxon>
        <taxon>Dikarya</taxon>
        <taxon>Ascomycota</taxon>
        <taxon>Pezizomycotina</taxon>
        <taxon>Leotiomycetes</taxon>
        <taxon>Helotiales</taxon>
        <taxon>Helotiaceae</taxon>
        <taxon>Glarea</taxon>
    </lineage>
</organism>
<gene>
    <name evidence="4" type="ORF">GLAREA_05839</name>
</gene>
<dbReference type="EMBL" id="KE145358">
    <property type="protein sequence ID" value="EPE32827.1"/>
    <property type="molecule type" value="Genomic_DNA"/>
</dbReference>
<keyword evidence="2 3" id="KW-0040">ANK repeat</keyword>